<proteinExistence type="inferred from homology"/>
<organism evidence="4 5">
    <name type="scientific">Penicillium camemberti (strain FM 013)</name>
    <dbReference type="NCBI Taxonomy" id="1429867"/>
    <lineage>
        <taxon>Eukaryota</taxon>
        <taxon>Fungi</taxon>
        <taxon>Dikarya</taxon>
        <taxon>Ascomycota</taxon>
        <taxon>Pezizomycotina</taxon>
        <taxon>Eurotiomycetes</taxon>
        <taxon>Eurotiomycetidae</taxon>
        <taxon>Eurotiales</taxon>
        <taxon>Aspergillaceae</taxon>
        <taxon>Penicillium</taxon>
    </lineage>
</organism>
<evidence type="ECO:0000313" key="5">
    <source>
        <dbReference type="Proteomes" id="UP000053732"/>
    </source>
</evidence>
<dbReference type="PROSITE" id="PS00061">
    <property type="entry name" value="ADH_SHORT"/>
    <property type="match status" value="1"/>
</dbReference>
<dbReference type="GO" id="GO:0016491">
    <property type="term" value="F:oxidoreductase activity"/>
    <property type="evidence" value="ECO:0007669"/>
    <property type="project" value="UniProtKB-KW"/>
</dbReference>
<protein>
    <submittedName>
        <fullName evidence="4">Short-chain dehydrogenase/reductase SDR</fullName>
    </submittedName>
</protein>
<dbReference type="AlphaFoldDB" id="A0A0G4P3Z7"/>
<dbReference type="PANTHER" id="PTHR43669:SF11">
    <property type="entry name" value="SHORT-CHAIN DEHYDROGENASE_OXIDOREDUCTASE"/>
    <property type="match status" value="1"/>
</dbReference>
<dbReference type="InterPro" id="IPR036291">
    <property type="entry name" value="NAD(P)-bd_dom_sf"/>
</dbReference>
<name>A0A0G4P3Z7_PENC3</name>
<dbReference type="Proteomes" id="UP000053732">
    <property type="component" value="Unassembled WGS sequence"/>
</dbReference>
<sequence>MAFGYKKVLIIGATSGIGKTLADKVVQNGSKLIVAGRRKENLDEIVQRYGSDKVSAKAFDVMQLEQIPQFASEIISENPDLDCIFVNSGIQRPFDFSKPETVDLDIFDQELITNYTSAVRIAKAFLPHLQSQKTATAIAFTTSQMALVPMMRCPNYGASKAALHHFILALRTQLQDGPGDVKVLEIYPPAVQTELHDAKHQPDLKDGHLIGMPLQEFVDEVWDRISEGEDQIPVGSAKDIYNAFEVKRQELYRDMTELLSGLLKRFLR</sequence>
<evidence type="ECO:0000256" key="1">
    <source>
        <dbReference type="ARBA" id="ARBA00006484"/>
    </source>
</evidence>
<dbReference type="Pfam" id="PF00106">
    <property type="entry name" value="adh_short"/>
    <property type="match status" value="1"/>
</dbReference>
<keyword evidence="2" id="KW-0521">NADP</keyword>
<dbReference type="EMBL" id="HG793138">
    <property type="protein sequence ID" value="CRL21024.1"/>
    <property type="molecule type" value="Genomic_DNA"/>
</dbReference>
<keyword evidence="5" id="KW-1185">Reference proteome</keyword>
<dbReference type="Gene3D" id="3.40.50.720">
    <property type="entry name" value="NAD(P)-binding Rossmann-like Domain"/>
    <property type="match status" value="1"/>
</dbReference>
<dbReference type="STRING" id="1429867.A0A0G4P3Z7"/>
<dbReference type="PANTHER" id="PTHR43669">
    <property type="entry name" value="5-KETO-D-GLUCONATE 5-REDUCTASE"/>
    <property type="match status" value="1"/>
</dbReference>
<dbReference type="SUPFAM" id="SSF51735">
    <property type="entry name" value="NAD(P)-binding Rossmann-fold domains"/>
    <property type="match status" value="1"/>
</dbReference>
<reference evidence="4 5" key="1">
    <citation type="journal article" date="2014" name="Nat. Commun.">
        <title>Multiple recent horizontal transfers of a large genomic region in cheese making fungi.</title>
        <authorList>
            <person name="Cheeseman K."/>
            <person name="Ropars J."/>
            <person name="Renault P."/>
            <person name="Dupont J."/>
            <person name="Gouzy J."/>
            <person name="Branca A."/>
            <person name="Abraham A.L."/>
            <person name="Ceppi M."/>
            <person name="Conseiller E."/>
            <person name="Debuchy R."/>
            <person name="Malagnac F."/>
            <person name="Goarin A."/>
            <person name="Silar P."/>
            <person name="Lacoste S."/>
            <person name="Sallet E."/>
            <person name="Bensimon A."/>
            <person name="Giraud T."/>
            <person name="Brygoo Y."/>
        </authorList>
    </citation>
    <scope>NUCLEOTIDE SEQUENCE [LARGE SCALE GENOMIC DNA]</scope>
    <source>
        <strain evidence="5">FM 013</strain>
    </source>
</reference>
<keyword evidence="3" id="KW-0560">Oxidoreductase</keyword>
<evidence type="ECO:0000313" key="4">
    <source>
        <dbReference type="EMBL" id="CRL21024.1"/>
    </source>
</evidence>
<dbReference type="InterPro" id="IPR020904">
    <property type="entry name" value="Sc_DH/Rdtase_CS"/>
</dbReference>
<comment type="similarity">
    <text evidence="1">Belongs to the short-chain dehydrogenases/reductases (SDR) family.</text>
</comment>
<evidence type="ECO:0000256" key="3">
    <source>
        <dbReference type="ARBA" id="ARBA00023002"/>
    </source>
</evidence>
<accession>A0A0G4P3Z7</accession>
<gene>
    <name evidence="4" type="ORF">PCAMFM013_S005g000188</name>
</gene>
<dbReference type="PRINTS" id="PR00081">
    <property type="entry name" value="GDHRDH"/>
</dbReference>
<dbReference type="InterPro" id="IPR002347">
    <property type="entry name" value="SDR_fam"/>
</dbReference>
<evidence type="ECO:0000256" key="2">
    <source>
        <dbReference type="ARBA" id="ARBA00022857"/>
    </source>
</evidence>